<reference evidence="3 4" key="1">
    <citation type="journal article" name="Sci. Rep.">
        <title>Genome-scale phylogenetic analyses confirm Olpidium as the closest living zoosporic fungus to the non-flagellated, terrestrial fungi.</title>
        <authorList>
            <person name="Chang Y."/>
            <person name="Rochon D."/>
            <person name="Sekimoto S."/>
            <person name="Wang Y."/>
            <person name="Chovatia M."/>
            <person name="Sandor L."/>
            <person name="Salamov A."/>
            <person name="Grigoriev I.V."/>
            <person name="Stajich J.E."/>
            <person name="Spatafora J.W."/>
        </authorList>
    </citation>
    <scope>NUCLEOTIDE SEQUENCE [LARGE SCALE GENOMIC DNA]</scope>
    <source>
        <strain evidence="3">S191</strain>
    </source>
</reference>
<dbReference type="OrthoDB" id="5591616at2759"/>
<feature type="transmembrane region" description="Helical" evidence="2">
    <location>
        <begin position="20"/>
        <end position="40"/>
    </location>
</feature>
<keyword evidence="2" id="KW-0812">Transmembrane</keyword>
<gene>
    <name evidence="3" type="ORF">BJ554DRAFT_1940</name>
</gene>
<comment type="caution">
    <text evidence="3">The sequence shown here is derived from an EMBL/GenBank/DDBJ whole genome shotgun (WGS) entry which is preliminary data.</text>
</comment>
<feature type="compositionally biased region" description="Low complexity" evidence="1">
    <location>
        <begin position="305"/>
        <end position="322"/>
    </location>
</feature>
<dbReference type="Proteomes" id="UP000673691">
    <property type="component" value="Unassembled WGS sequence"/>
</dbReference>
<sequence>MTGHITKFASSVGSFQISSALWYAMVIGSFISGSSVSGYVTGDNKFRLGRSYGGLLLLESLAFLVMFFLLKFDVGWAATSVAAFACGLQNAMATSYSGAVLRTTHCTGMCTDVGVLLGQIARKNPRVEKWRLKVFIPLLVAYAVGGLAGLLCSAALGGPVSILIPSMVTGLAAVFYLSWGTVKVAADFLQRAIDGLNLPDLEGGGAAPVKSKEAMANLIAAPIIEKYLSTPANVADIDRNITMMMSEMEQTLKAALLANASAEAADQRAAISASAIAPDSNDGKGSGAPALRQPPSVPRAHLAPGGAAAAGGSRSSERSSGYRGERTAARGGAAVSQEREDSEDIPLVGYDEEGVSRSNDNLV</sequence>
<feature type="region of interest" description="Disordered" evidence="1">
    <location>
        <begin position="275"/>
        <end position="363"/>
    </location>
</feature>
<organism evidence="3 4">
    <name type="scientific">Olpidium bornovanus</name>
    <dbReference type="NCBI Taxonomy" id="278681"/>
    <lineage>
        <taxon>Eukaryota</taxon>
        <taxon>Fungi</taxon>
        <taxon>Fungi incertae sedis</taxon>
        <taxon>Olpidiomycota</taxon>
        <taxon>Olpidiomycotina</taxon>
        <taxon>Olpidiomycetes</taxon>
        <taxon>Olpidiales</taxon>
        <taxon>Olpidiaceae</taxon>
        <taxon>Olpidium</taxon>
    </lineage>
</organism>
<dbReference type="AlphaFoldDB" id="A0A8H7ZRP0"/>
<evidence type="ECO:0000313" key="4">
    <source>
        <dbReference type="Proteomes" id="UP000673691"/>
    </source>
</evidence>
<feature type="transmembrane region" description="Helical" evidence="2">
    <location>
        <begin position="132"/>
        <end position="156"/>
    </location>
</feature>
<evidence type="ECO:0000313" key="3">
    <source>
        <dbReference type="EMBL" id="KAG5457937.1"/>
    </source>
</evidence>
<evidence type="ECO:0000256" key="1">
    <source>
        <dbReference type="SAM" id="MobiDB-lite"/>
    </source>
</evidence>
<evidence type="ECO:0008006" key="5">
    <source>
        <dbReference type="Google" id="ProtNLM"/>
    </source>
</evidence>
<keyword evidence="2" id="KW-1133">Transmembrane helix</keyword>
<name>A0A8H7ZRP0_9FUNG</name>
<protein>
    <recommendedName>
        <fullName evidence="5">Transmembrane protein</fullName>
    </recommendedName>
</protein>
<feature type="transmembrane region" description="Helical" evidence="2">
    <location>
        <begin position="162"/>
        <end position="182"/>
    </location>
</feature>
<dbReference type="EMBL" id="JAEFCI010009235">
    <property type="protein sequence ID" value="KAG5457937.1"/>
    <property type="molecule type" value="Genomic_DNA"/>
</dbReference>
<accession>A0A8H7ZRP0</accession>
<keyword evidence="4" id="KW-1185">Reference proteome</keyword>
<keyword evidence="2" id="KW-0472">Membrane</keyword>
<evidence type="ECO:0000256" key="2">
    <source>
        <dbReference type="SAM" id="Phobius"/>
    </source>
</evidence>
<dbReference type="PANTHER" id="PTHR37314:SF4">
    <property type="entry name" value="UPF0700 TRANSMEMBRANE PROTEIN YOAK"/>
    <property type="match status" value="1"/>
</dbReference>
<dbReference type="Pfam" id="PF06912">
    <property type="entry name" value="DUF1275"/>
    <property type="match status" value="1"/>
</dbReference>
<dbReference type="PANTHER" id="PTHR37314">
    <property type="entry name" value="SLR0142 PROTEIN"/>
    <property type="match status" value="1"/>
</dbReference>
<proteinExistence type="predicted"/>
<dbReference type="InterPro" id="IPR010699">
    <property type="entry name" value="DUF1275"/>
</dbReference>